<evidence type="ECO:0000313" key="2">
    <source>
        <dbReference type="Proteomes" id="UP000243534"/>
    </source>
</evidence>
<dbReference type="Proteomes" id="UP000243534">
    <property type="component" value="Unassembled WGS sequence"/>
</dbReference>
<sequence>MSIGTHLLTVDAPPGVTLRGHIDSIAPATNWTFAAITADNTTGNYTKVVQHLPVKIVLEPGQPELARLHVGMSAMPQLESY</sequence>
<gene>
    <name evidence="1" type="ORF">BBW68_01910</name>
</gene>
<name>A0A1E7YYV1_9GAMM</name>
<accession>A0A1E7YYV1</accession>
<evidence type="ECO:0008006" key="3">
    <source>
        <dbReference type="Google" id="ProtNLM"/>
    </source>
</evidence>
<dbReference type="Gene3D" id="2.40.30.170">
    <property type="match status" value="1"/>
</dbReference>
<dbReference type="GO" id="GO:0055085">
    <property type="term" value="P:transmembrane transport"/>
    <property type="evidence" value="ECO:0007669"/>
    <property type="project" value="InterPro"/>
</dbReference>
<dbReference type="AlphaFoldDB" id="A0A1E7YYV1"/>
<evidence type="ECO:0000313" key="1">
    <source>
        <dbReference type="EMBL" id="OFC61545.1"/>
    </source>
</evidence>
<reference evidence="1 2" key="1">
    <citation type="submission" date="2016-07" db="EMBL/GenBank/DDBJ databases">
        <authorList>
            <person name="Yuval B."/>
        </authorList>
    </citation>
    <scope>NUCLEOTIDE SEQUENCE [LARGE SCALE GENOMIC DNA]</scope>
    <source>
        <strain evidence="1 2">IL</strain>
    </source>
</reference>
<proteinExistence type="predicted"/>
<dbReference type="EMBL" id="MAYS01000379">
    <property type="protein sequence ID" value="OFC61545.1"/>
    <property type="molecule type" value="Genomic_DNA"/>
</dbReference>
<protein>
    <recommendedName>
        <fullName evidence="3">HlyD secretion family protein</fullName>
    </recommendedName>
</protein>
<organism evidence="1 2">
    <name type="scientific">Candidatus Erwinia dacicola</name>
    <dbReference type="NCBI Taxonomy" id="252393"/>
    <lineage>
        <taxon>Bacteria</taxon>
        <taxon>Pseudomonadati</taxon>
        <taxon>Pseudomonadota</taxon>
        <taxon>Gammaproteobacteria</taxon>
        <taxon>Enterobacterales</taxon>
        <taxon>Erwiniaceae</taxon>
        <taxon>Erwinia</taxon>
    </lineage>
</organism>
<comment type="caution">
    <text evidence="1">The sequence shown here is derived from an EMBL/GenBank/DDBJ whole genome shotgun (WGS) entry which is preliminary data.</text>
</comment>